<evidence type="ECO:0000313" key="2">
    <source>
        <dbReference type="Proteomes" id="UP001280121"/>
    </source>
</evidence>
<evidence type="ECO:0000313" key="1">
    <source>
        <dbReference type="EMBL" id="KAK2644713.1"/>
    </source>
</evidence>
<gene>
    <name evidence="1" type="ORF">Ddye_019908</name>
</gene>
<keyword evidence="2" id="KW-1185">Reference proteome</keyword>
<dbReference type="PANTHER" id="PTHR48449">
    <property type="entry name" value="DUF1985 DOMAIN-CONTAINING PROTEIN"/>
    <property type="match status" value="1"/>
</dbReference>
<sequence length="145" mass="16870">MVNPSYRRYEVADDESVEGVASNSGGRVVPVELVVEDRRQFMTSCFGHFLTMHRPVKFLSGVIHKLLLWEVHHNRPSDGIRFMLGIHEMRFSKEKFCMITGLRFGVVPDTSCYVSVDNGLHYQYFGGKDEISSMELRYFMRHIEF</sequence>
<comment type="caution">
    <text evidence="1">The sequence shown here is derived from an EMBL/GenBank/DDBJ whole genome shotgun (WGS) entry which is preliminary data.</text>
</comment>
<dbReference type="AlphaFoldDB" id="A0AAD9TZ88"/>
<reference evidence="1" key="1">
    <citation type="journal article" date="2023" name="Plant J.">
        <title>Genome sequences and population genomics provide insights into the demographic history, inbreeding, and mutation load of two 'living fossil' tree species of Dipteronia.</title>
        <authorList>
            <person name="Feng Y."/>
            <person name="Comes H.P."/>
            <person name="Chen J."/>
            <person name="Zhu S."/>
            <person name="Lu R."/>
            <person name="Zhang X."/>
            <person name="Li P."/>
            <person name="Qiu J."/>
            <person name="Olsen K.M."/>
            <person name="Qiu Y."/>
        </authorList>
    </citation>
    <scope>NUCLEOTIDE SEQUENCE</scope>
    <source>
        <strain evidence="1">KIB01</strain>
    </source>
</reference>
<dbReference type="EMBL" id="JANJYI010000006">
    <property type="protein sequence ID" value="KAK2644713.1"/>
    <property type="molecule type" value="Genomic_DNA"/>
</dbReference>
<protein>
    <submittedName>
        <fullName evidence="1">Uncharacterized protein</fullName>
    </submittedName>
</protein>
<accession>A0AAD9TZ88</accession>
<organism evidence="1 2">
    <name type="scientific">Dipteronia dyeriana</name>
    <dbReference type="NCBI Taxonomy" id="168575"/>
    <lineage>
        <taxon>Eukaryota</taxon>
        <taxon>Viridiplantae</taxon>
        <taxon>Streptophyta</taxon>
        <taxon>Embryophyta</taxon>
        <taxon>Tracheophyta</taxon>
        <taxon>Spermatophyta</taxon>
        <taxon>Magnoliopsida</taxon>
        <taxon>eudicotyledons</taxon>
        <taxon>Gunneridae</taxon>
        <taxon>Pentapetalae</taxon>
        <taxon>rosids</taxon>
        <taxon>malvids</taxon>
        <taxon>Sapindales</taxon>
        <taxon>Sapindaceae</taxon>
        <taxon>Hippocastanoideae</taxon>
        <taxon>Acereae</taxon>
        <taxon>Dipteronia</taxon>
    </lineage>
</organism>
<name>A0AAD9TZ88_9ROSI</name>
<dbReference type="Proteomes" id="UP001280121">
    <property type="component" value="Unassembled WGS sequence"/>
</dbReference>
<dbReference type="PANTHER" id="PTHR48449:SF1">
    <property type="entry name" value="DUF1985 DOMAIN-CONTAINING PROTEIN"/>
    <property type="match status" value="1"/>
</dbReference>
<proteinExistence type="predicted"/>